<dbReference type="CDD" id="cd03801">
    <property type="entry name" value="GT4_PimA-like"/>
    <property type="match status" value="1"/>
</dbReference>
<evidence type="ECO:0000256" key="1">
    <source>
        <dbReference type="ARBA" id="ARBA00022679"/>
    </source>
</evidence>
<evidence type="ECO:0000259" key="2">
    <source>
        <dbReference type="Pfam" id="PF00534"/>
    </source>
</evidence>
<dbReference type="InterPro" id="IPR001296">
    <property type="entry name" value="Glyco_trans_1"/>
</dbReference>
<dbReference type="GO" id="GO:0016757">
    <property type="term" value="F:glycosyltransferase activity"/>
    <property type="evidence" value="ECO:0007669"/>
    <property type="project" value="InterPro"/>
</dbReference>
<protein>
    <submittedName>
        <fullName evidence="3">Glycosyltransferase family 4 protein</fullName>
    </submittedName>
</protein>
<evidence type="ECO:0000313" key="4">
    <source>
        <dbReference type="Proteomes" id="UP000757435"/>
    </source>
</evidence>
<sequence>MLFDLKFAGHHANYIRHLVRYWGDNRIPGRLDIVVSPHFIQRHQDVVVLVEQYPQSTINFIPISTQESLNIEADKTAFERAVRNLREWRLLCKYAASLNADQCMIMYLDTCELPLTLGLKPPCPISGIYFRPTFHYSTFSSYRFSIKEKLQQFRERLFLHRTLQNPKLHTLFCLDPLVDQTIKQIYPEARAIPLADPVEIPDLSSLQPQTLQEKHKIHPDRTVFLLFGFIDERKGIYQLLEALRSLPSEVCQQLCILVVGQANPSEKAAICTQIDLLCQTQPVQIIPHFKFVSEEEVRTYFQLTDMVLALYQRHVGMSGILLLAAAAGKPVISTNYGLMGELVKRYQLGLTVDSTKTEAIAQGLLQCLNSKEMLYNPEKMKQFAEENDSKRFAETVFQNL</sequence>
<reference evidence="3" key="1">
    <citation type="submission" date="2021-05" db="EMBL/GenBank/DDBJ databases">
        <authorList>
            <person name="Pietrasiak N."/>
            <person name="Ward R."/>
            <person name="Stajich J.E."/>
            <person name="Kurbessoian T."/>
        </authorList>
    </citation>
    <scope>NUCLEOTIDE SEQUENCE</scope>
    <source>
        <strain evidence="3">UHER 2000/2452</strain>
    </source>
</reference>
<dbReference type="PANTHER" id="PTHR46401:SF2">
    <property type="entry name" value="GLYCOSYLTRANSFERASE WBBK-RELATED"/>
    <property type="match status" value="1"/>
</dbReference>
<dbReference type="GO" id="GO:0009103">
    <property type="term" value="P:lipopolysaccharide biosynthetic process"/>
    <property type="evidence" value="ECO:0007669"/>
    <property type="project" value="TreeGrafter"/>
</dbReference>
<keyword evidence="1" id="KW-0808">Transferase</keyword>
<feature type="domain" description="Glycosyl transferase family 1" evidence="2">
    <location>
        <begin position="211"/>
        <end position="375"/>
    </location>
</feature>
<dbReference type="EMBL" id="JAHHHD010000010">
    <property type="protein sequence ID" value="MBW4659236.1"/>
    <property type="molecule type" value="Genomic_DNA"/>
</dbReference>
<dbReference type="PANTHER" id="PTHR46401">
    <property type="entry name" value="GLYCOSYLTRANSFERASE WBBK-RELATED"/>
    <property type="match status" value="1"/>
</dbReference>
<organism evidence="3 4">
    <name type="scientific">Drouetiella hepatica Uher 2000/2452</name>
    <dbReference type="NCBI Taxonomy" id="904376"/>
    <lineage>
        <taxon>Bacteria</taxon>
        <taxon>Bacillati</taxon>
        <taxon>Cyanobacteriota</taxon>
        <taxon>Cyanophyceae</taxon>
        <taxon>Oculatellales</taxon>
        <taxon>Oculatellaceae</taxon>
        <taxon>Drouetiella</taxon>
    </lineage>
</organism>
<reference evidence="3" key="2">
    <citation type="journal article" date="2022" name="Microbiol. Resour. Announc.">
        <title>Metagenome Sequencing to Explore Phylogenomics of Terrestrial Cyanobacteria.</title>
        <authorList>
            <person name="Ward R.D."/>
            <person name="Stajich J.E."/>
            <person name="Johansen J.R."/>
            <person name="Huntemann M."/>
            <person name="Clum A."/>
            <person name="Foster B."/>
            <person name="Foster B."/>
            <person name="Roux S."/>
            <person name="Palaniappan K."/>
            <person name="Varghese N."/>
            <person name="Mukherjee S."/>
            <person name="Reddy T.B.K."/>
            <person name="Daum C."/>
            <person name="Copeland A."/>
            <person name="Chen I.A."/>
            <person name="Ivanova N.N."/>
            <person name="Kyrpides N.C."/>
            <person name="Shapiro N."/>
            <person name="Eloe-Fadrosh E.A."/>
            <person name="Pietrasiak N."/>
        </authorList>
    </citation>
    <scope>NUCLEOTIDE SEQUENCE</scope>
    <source>
        <strain evidence="3">UHER 2000/2452</strain>
    </source>
</reference>
<name>A0A951QCB2_9CYAN</name>
<dbReference type="AlphaFoldDB" id="A0A951QCB2"/>
<evidence type="ECO:0000313" key="3">
    <source>
        <dbReference type="EMBL" id="MBW4659236.1"/>
    </source>
</evidence>
<comment type="caution">
    <text evidence="3">The sequence shown here is derived from an EMBL/GenBank/DDBJ whole genome shotgun (WGS) entry which is preliminary data.</text>
</comment>
<dbReference type="Pfam" id="PF00534">
    <property type="entry name" value="Glycos_transf_1"/>
    <property type="match status" value="1"/>
</dbReference>
<accession>A0A951QCB2</accession>
<dbReference type="Gene3D" id="3.40.50.2000">
    <property type="entry name" value="Glycogen Phosphorylase B"/>
    <property type="match status" value="1"/>
</dbReference>
<dbReference type="Proteomes" id="UP000757435">
    <property type="component" value="Unassembled WGS sequence"/>
</dbReference>
<dbReference type="SUPFAM" id="SSF53756">
    <property type="entry name" value="UDP-Glycosyltransferase/glycogen phosphorylase"/>
    <property type="match status" value="1"/>
</dbReference>
<gene>
    <name evidence="3" type="ORF">KME15_11215</name>
</gene>
<proteinExistence type="predicted"/>